<evidence type="ECO:0000256" key="1">
    <source>
        <dbReference type="ARBA" id="ARBA00009861"/>
    </source>
</evidence>
<comment type="similarity">
    <text evidence="1">Belongs to the plant acyltransferase family.</text>
</comment>
<organism evidence="4 5">
    <name type="scientific">Ilex paraguariensis</name>
    <name type="common">yerba mate</name>
    <dbReference type="NCBI Taxonomy" id="185542"/>
    <lineage>
        <taxon>Eukaryota</taxon>
        <taxon>Viridiplantae</taxon>
        <taxon>Streptophyta</taxon>
        <taxon>Embryophyta</taxon>
        <taxon>Tracheophyta</taxon>
        <taxon>Spermatophyta</taxon>
        <taxon>Magnoliopsida</taxon>
        <taxon>eudicotyledons</taxon>
        <taxon>Gunneridae</taxon>
        <taxon>Pentapetalae</taxon>
        <taxon>asterids</taxon>
        <taxon>campanulids</taxon>
        <taxon>Aquifoliales</taxon>
        <taxon>Aquifoliaceae</taxon>
        <taxon>Ilex</taxon>
    </lineage>
</organism>
<name>A0ABC8SB74_9AQUA</name>
<keyword evidence="2" id="KW-0808">Transferase</keyword>
<dbReference type="Gene3D" id="3.30.559.10">
    <property type="entry name" value="Chloramphenicol acetyltransferase-like domain"/>
    <property type="match status" value="1"/>
</dbReference>
<keyword evidence="5" id="KW-1185">Reference proteome</keyword>
<dbReference type="Pfam" id="PF02458">
    <property type="entry name" value="Transferase"/>
    <property type="match status" value="1"/>
</dbReference>
<dbReference type="PANTHER" id="PTHR31623">
    <property type="entry name" value="F21J9.9"/>
    <property type="match status" value="1"/>
</dbReference>
<dbReference type="EMBL" id="CAUOFW020002337">
    <property type="protein sequence ID" value="CAK9153060.1"/>
    <property type="molecule type" value="Genomic_DNA"/>
</dbReference>
<dbReference type="AlphaFoldDB" id="A0ABC8SB74"/>
<evidence type="ECO:0000256" key="3">
    <source>
        <dbReference type="ARBA" id="ARBA00023315"/>
    </source>
</evidence>
<evidence type="ECO:0000313" key="5">
    <source>
        <dbReference type="Proteomes" id="UP001642360"/>
    </source>
</evidence>
<accession>A0ABC8SB74</accession>
<dbReference type="InterPro" id="IPR023213">
    <property type="entry name" value="CAT-like_dom_sf"/>
</dbReference>
<protein>
    <submittedName>
        <fullName evidence="4">Uncharacterized protein</fullName>
    </submittedName>
</protein>
<dbReference type="PANTHER" id="PTHR31623:SF17">
    <property type="entry name" value="F21J9.9"/>
    <property type="match status" value="1"/>
</dbReference>
<gene>
    <name evidence="4" type="ORF">ILEXP_LOCUS21308</name>
</gene>
<evidence type="ECO:0000313" key="4">
    <source>
        <dbReference type="EMBL" id="CAK9153060.1"/>
    </source>
</evidence>
<proteinExistence type="inferred from homology"/>
<reference evidence="4 5" key="1">
    <citation type="submission" date="2024-02" db="EMBL/GenBank/DDBJ databases">
        <authorList>
            <person name="Vignale AGUSTIN F."/>
            <person name="Sosa J E."/>
            <person name="Modenutti C."/>
        </authorList>
    </citation>
    <scope>NUCLEOTIDE SEQUENCE [LARGE SCALE GENOMIC DNA]</scope>
</reference>
<comment type="caution">
    <text evidence="4">The sequence shown here is derived from an EMBL/GenBank/DDBJ whole genome shotgun (WGS) entry which is preliminary data.</text>
</comment>
<dbReference type="Proteomes" id="UP001642360">
    <property type="component" value="Unassembled WGS sequence"/>
</dbReference>
<sequence length="148" mass="17094">MKFNDPNAIISKEKIVTLRFVFDKSKLETLKKSTCSTVESTVMDPTRVEAILAFIWSHFMEVSNAKTKMDSKYLFVAIHTVNLWPKMNPPLSDHAFGNLWSFALTVSKLEEDKDYHDLVFKFRNAIKKINGDLTNLEFVPMKPKSYVN</sequence>
<dbReference type="GO" id="GO:0016746">
    <property type="term" value="F:acyltransferase activity"/>
    <property type="evidence" value="ECO:0007669"/>
    <property type="project" value="UniProtKB-KW"/>
</dbReference>
<evidence type="ECO:0000256" key="2">
    <source>
        <dbReference type="ARBA" id="ARBA00022679"/>
    </source>
</evidence>
<keyword evidence="3" id="KW-0012">Acyltransferase</keyword>